<reference evidence="2 3" key="1">
    <citation type="submission" date="2020-08" db="EMBL/GenBank/DDBJ databases">
        <title>Cohnella phylogeny.</title>
        <authorList>
            <person name="Dunlap C."/>
        </authorList>
    </citation>
    <scope>NUCLEOTIDE SEQUENCE [LARGE SCALE GENOMIC DNA]</scope>
    <source>
        <strain evidence="2 3">DSM 25241</strain>
    </source>
</reference>
<dbReference type="RefSeq" id="WP_185123598.1">
    <property type="nucleotide sequence ID" value="NZ_JACJVQ010000032.1"/>
</dbReference>
<organism evidence="2 3">
    <name type="scientific">Cohnella thailandensis</name>
    <dbReference type="NCBI Taxonomy" id="557557"/>
    <lineage>
        <taxon>Bacteria</taxon>
        <taxon>Bacillati</taxon>
        <taxon>Bacillota</taxon>
        <taxon>Bacilli</taxon>
        <taxon>Bacillales</taxon>
        <taxon>Paenibacillaceae</taxon>
        <taxon>Cohnella</taxon>
    </lineage>
</organism>
<comment type="caution">
    <text evidence="2">The sequence shown here is derived from an EMBL/GenBank/DDBJ whole genome shotgun (WGS) entry which is preliminary data.</text>
</comment>
<dbReference type="Proteomes" id="UP000535838">
    <property type="component" value="Unassembled WGS sequence"/>
</dbReference>
<evidence type="ECO:0000313" key="3">
    <source>
        <dbReference type="Proteomes" id="UP000535838"/>
    </source>
</evidence>
<keyword evidence="1" id="KW-1133">Transmembrane helix</keyword>
<name>A0A841T1Y2_9BACL</name>
<gene>
    <name evidence="2" type="ORF">H7B67_30085</name>
</gene>
<evidence type="ECO:0008006" key="4">
    <source>
        <dbReference type="Google" id="ProtNLM"/>
    </source>
</evidence>
<feature type="transmembrane region" description="Helical" evidence="1">
    <location>
        <begin position="6"/>
        <end position="25"/>
    </location>
</feature>
<dbReference type="EMBL" id="JACJVQ010000032">
    <property type="protein sequence ID" value="MBB6638403.1"/>
    <property type="molecule type" value="Genomic_DNA"/>
</dbReference>
<keyword evidence="3" id="KW-1185">Reference proteome</keyword>
<sequence length="69" mass="7723">MNSTLWLVVAVVVVMIAGLIGTIMIGQSPSNREENSQYSRNSGKIWANLTWIYAIGMILVVLLVIWLFQ</sequence>
<evidence type="ECO:0000256" key="1">
    <source>
        <dbReference type="SAM" id="Phobius"/>
    </source>
</evidence>
<keyword evidence="1" id="KW-0472">Membrane</keyword>
<dbReference type="AlphaFoldDB" id="A0A841T1Y2"/>
<feature type="transmembrane region" description="Helical" evidence="1">
    <location>
        <begin position="45"/>
        <end position="68"/>
    </location>
</feature>
<keyword evidence="1" id="KW-0812">Transmembrane</keyword>
<evidence type="ECO:0000313" key="2">
    <source>
        <dbReference type="EMBL" id="MBB6638403.1"/>
    </source>
</evidence>
<accession>A0A841T1Y2</accession>
<proteinExistence type="predicted"/>
<protein>
    <recommendedName>
        <fullName evidence="4">Protein-export membrane protein SecG</fullName>
    </recommendedName>
</protein>